<dbReference type="KEGG" id="tsph:KIH39_00700"/>
<protein>
    <submittedName>
        <fullName evidence="1">Uncharacterized protein</fullName>
    </submittedName>
</protein>
<accession>A0A8E6EYA0</accession>
<dbReference type="AlphaFoldDB" id="A0A8E6EYA0"/>
<keyword evidence="2" id="KW-1185">Reference proteome</keyword>
<organism evidence="1 2">
    <name type="scientific">Telmatocola sphagniphila</name>
    <dbReference type="NCBI Taxonomy" id="1123043"/>
    <lineage>
        <taxon>Bacteria</taxon>
        <taxon>Pseudomonadati</taxon>
        <taxon>Planctomycetota</taxon>
        <taxon>Planctomycetia</taxon>
        <taxon>Gemmatales</taxon>
        <taxon>Gemmataceae</taxon>
    </lineage>
</organism>
<evidence type="ECO:0000313" key="2">
    <source>
        <dbReference type="Proteomes" id="UP000676194"/>
    </source>
</evidence>
<dbReference type="RefSeq" id="WP_213497360.1">
    <property type="nucleotide sequence ID" value="NZ_CP074694.1"/>
</dbReference>
<proteinExistence type="predicted"/>
<reference evidence="1" key="1">
    <citation type="submission" date="2021-05" db="EMBL/GenBank/DDBJ databases">
        <title>Complete genome sequence of the cellulolytic planctomycete Telmatocola sphagniphila SP2T and characterization of the first cellulase from planctomycetes.</title>
        <authorList>
            <person name="Rakitin A.L."/>
            <person name="Beletsky A.V."/>
            <person name="Naumoff D.G."/>
            <person name="Kulichevskaya I.S."/>
            <person name="Mardanov A.V."/>
            <person name="Ravin N.V."/>
            <person name="Dedysh S.N."/>
        </authorList>
    </citation>
    <scope>NUCLEOTIDE SEQUENCE</scope>
    <source>
        <strain evidence="1">SP2T</strain>
    </source>
</reference>
<dbReference type="EMBL" id="CP074694">
    <property type="protein sequence ID" value="QVL32468.1"/>
    <property type="molecule type" value="Genomic_DNA"/>
</dbReference>
<sequence>MFCSNCGAEGSGNFCSSCGQRLAPEKPNPSLEAASSLAEEVFASTANNWHDEIRYEILFGNPEVRELISRYAAQAKKKFSAEDFLALCDKVIYKPMIGVSLNSVAKMLVPYYSRMGINTSKEKNELLAAPTGLVIVAGICAMAHGGKTIKQITPAEDGCLIESNLPSDMWSFEGELVISFRRLPNGTQIAAATKIRGQLYDWGKSKQQLEQLFGDIKEICAQQVSTFFRRAA</sequence>
<gene>
    <name evidence="1" type="ORF">KIH39_00700</name>
</gene>
<dbReference type="Proteomes" id="UP000676194">
    <property type="component" value="Chromosome"/>
</dbReference>
<name>A0A8E6EYA0_9BACT</name>
<evidence type="ECO:0000313" key="1">
    <source>
        <dbReference type="EMBL" id="QVL32468.1"/>
    </source>
</evidence>